<keyword evidence="9" id="KW-1185">Reference proteome</keyword>
<evidence type="ECO:0000256" key="2">
    <source>
        <dbReference type="ARBA" id="ARBA00022692"/>
    </source>
</evidence>
<keyword evidence="3" id="KW-1133">Transmembrane helix</keyword>
<organism evidence="8 9">
    <name type="scientific">Ketobacter alkanivorans</name>
    <dbReference type="NCBI Taxonomy" id="1917421"/>
    <lineage>
        <taxon>Bacteria</taxon>
        <taxon>Pseudomonadati</taxon>
        <taxon>Pseudomonadota</taxon>
        <taxon>Gammaproteobacteria</taxon>
        <taxon>Pseudomonadales</taxon>
        <taxon>Ketobacteraceae</taxon>
        <taxon>Ketobacter</taxon>
    </lineage>
</organism>
<keyword evidence="5 7" id="KW-0975">Bacterial flagellum</keyword>
<dbReference type="GO" id="GO:0009425">
    <property type="term" value="C:bacterial-type flagellum basal body"/>
    <property type="evidence" value="ECO:0007669"/>
    <property type="project" value="UniProtKB-SubCell"/>
</dbReference>
<dbReference type="NCBIfam" id="TIGR03500">
    <property type="entry name" value="FliO_TIGR"/>
    <property type="match status" value="1"/>
</dbReference>
<evidence type="ECO:0000256" key="3">
    <source>
        <dbReference type="ARBA" id="ARBA00022989"/>
    </source>
</evidence>
<dbReference type="AlphaFoldDB" id="A0A2K9LRY4"/>
<keyword evidence="8" id="KW-0282">Flagellum</keyword>
<dbReference type="KEGG" id="kak:Kalk_18920"/>
<proteinExistence type="inferred from homology"/>
<gene>
    <name evidence="8" type="primary">fliO</name>
    <name evidence="8" type="ORF">Kalk_18920</name>
</gene>
<keyword evidence="8" id="KW-0966">Cell projection</keyword>
<evidence type="ECO:0000256" key="7">
    <source>
        <dbReference type="RuleBase" id="RU362064"/>
    </source>
</evidence>
<comment type="subcellular location">
    <subcellularLocation>
        <location evidence="7">Cell membrane</location>
    </subcellularLocation>
    <subcellularLocation>
        <location evidence="7">Bacterial flagellum basal body</location>
    </subcellularLocation>
</comment>
<dbReference type="Proteomes" id="UP000235116">
    <property type="component" value="Chromosome"/>
</dbReference>
<reference evidence="9" key="1">
    <citation type="submission" date="2017-08" db="EMBL/GenBank/DDBJ databases">
        <title>Direct submision.</title>
        <authorList>
            <person name="Kim S.-J."/>
            <person name="Rhee S.-K."/>
        </authorList>
    </citation>
    <scope>NUCLEOTIDE SEQUENCE [LARGE SCALE GENOMIC DNA]</scope>
    <source>
        <strain evidence="9">GI5</strain>
    </source>
</reference>
<dbReference type="PANTHER" id="PTHR38766">
    <property type="entry name" value="FLAGELLAR PROTEIN FLIO"/>
    <property type="match status" value="1"/>
</dbReference>
<keyword evidence="4" id="KW-0472">Membrane</keyword>
<sequence>MVLGLMAVLAIIFALAWLSKRFNLNMPGSSSNMKLLSAMSVGQKEKIMLVEVEGETMLLGVTPHQINLLKAFDTGSVTPESEQDNGRKGEFATRMQALLKAEVSPNG</sequence>
<keyword evidence="1 7" id="KW-1003">Cell membrane</keyword>
<keyword evidence="8" id="KW-0969">Cilium</keyword>
<protein>
    <recommendedName>
        <fullName evidence="7">Flagellar protein</fullName>
    </recommendedName>
</protein>
<dbReference type="GO" id="GO:0044781">
    <property type="term" value="P:bacterial-type flagellum organization"/>
    <property type="evidence" value="ECO:0007669"/>
    <property type="project" value="UniProtKB-UniRule"/>
</dbReference>
<dbReference type="Pfam" id="PF04347">
    <property type="entry name" value="FliO"/>
    <property type="match status" value="1"/>
</dbReference>
<keyword evidence="2" id="KW-0812">Transmembrane</keyword>
<dbReference type="InterPro" id="IPR052205">
    <property type="entry name" value="FliO/MopB"/>
</dbReference>
<evidence type="ECO:0000256" key="5">
    <source>
        <dbReference type="ARBA" id="ARBA00023143"/>
    </source>
</evidence>
<accession>A0A2K9LRY4</accession>
<evidence type="ECO:0000256" key="6">
    <source>
        <dbReference type="ARBA" id="ARBA00037937"/>
    </source>
</evidence>
<dbReference type="PANTHER" id="PTHR38766:SF1">
    <property type="entry name" value="FLAGELLAR PROTEIN FLIO"/>
    <property type="match status" value="1"/>
</dbReference>
<dbReference type="EMBL" id="CP022684">
    <property type="protein sequence ID" value="AUM15027.1"/>
    <property type="molecule type" value="Genomic_DNA"/>
</dbReference>
<evidence type="ECO:0000256" key="4">
    <source>
        <dbReference type="ARBA" id="ARBA00023136"/>
    </source>
</evidence>
<name>A0A2K9LRY4_9GAMM</name>
<comment type="similarity">
    <text evidence="6 7">Belongs to the FliO/MopB family.</text>
</comment>
<evidence type="ECO:0000313" key="9">
    <source>
        <dbReference type="Proteomes" id="UP000235116"/>
    </source>
</evidence>
<dbReference type="OrthoDB" id="6107727at2"/>
<dbReference type="GO" id="GO:0005886">
    <property type="term" value="C:plasma membrane"/>
    <property type="evidence" value="ECO:0007669"/>
    <property type="project" value="UniProtKB-SubCell"/>
</dbReference>
<evidence type="ECO:0000256" key="1">
    <source>
        <dbReference type="ARBA" id="ARBA00022475"/>
    </source>
</evidence>
<evidence type="ECO:0000313" key="8">
    <source>
        <dbReference type="EMBL" id="AUM15027.1"/>
    </source>
</evidence>
<dbReference type="InterPro" id="IPR022781">
    <property type="entry name" value="Flagellar_biosynth_FliO"/>
</dbReference>